<accession>A0ABD3H255</accession>
<sequence>MPLSVPVVSEHVHLVKPVEGDSPVGRVDAVGGQVVRNPEPTEPLLQVPAQEHSKTGSSSGNELVRKRVQEDTAQLIHRENDVDMIEWGEIGNDLRSLKKQKSQGALFHESFADSSQHSQGPGD</sequence>
<gene>
    <name evidence="2" type="ORF">R1sor_002407</name>
</gene>
<proteinExistence type="predicted"/>
<dbReference type="Proteomes" id="UP001633002">
    <property type="component" value="Unassembled WGS sequence"/>
</dbReference>
<protein>
    <submittedName>
        <fullName evidence="2">Uncharacterized protein</fullName>
    </submittedName>
</protein>
<reference evidence="2 3" key="1">
    <citation type="submission" date="2024-09" db="EMBL/GenBank/DDBJ databases">
        <title>Chromosome-scale assembly of Riccia sorocarpa.</title>
        <authorList>
            <person name="Paukszto L."/>
        </authorList>
    </citation>
    <scope>NUCLEOTIDE SEQUENCE [LARGE SCALE GENOMIC DNA]</scope>
    <source>
        <strain evidence="2">LP-2024</strain>
        <tissue evidence="2">Aerial parts of the thallus</tissue>
    </source>
</reference>
<dbReference type="AlphaFoldDB" id="A0ABD3H255"/>
<organism evidence="2 3">
    <name type="scientific">Riccia sorocarpa</name>
    <dbReference type="NCBI Taxonomy" id="122646"/>
    <lineage>
        <taxon>Eukaryota</taxon>
        <taxon>Viridiplantae</taxon>
        <taxon>Streptophyta</taxon>
        <taxon>Embryophyta</taxon>
        <taxon>Marchantiophyta</taxon>
        <taxon>Marchantiopsida</taxon>
        <taxon>Marchantiidae</taxon>
        <taxon>Marchantiales</taxon>
        <taxon>Ricciaceae</taxon>
        <taxon>Riccia</taxon>
    </lineage>
</organism>
<evidence type="ECO:0000256" key="1">
    <source>
        <dbReference type="SAM" id="MobiDB-lite"/>
    </source>
</evidence>
<evidence type="ECO:0000313" key="3">
    <source>
        <dbReference type="Proteomes" id="UP001633002"/>
    </source>
</evidence>
<evidence type="ECO:0000313" key="2">
    <source>
        <dbReference type="EMBL" id="KAL3684385.1"/>
    </source>
</evidence>
<dbReference type="EMBL" id="JBJQOH010000006">
    <property type="protein sequence ID" value="KAL3684385.1"/>
    <property type="molecule type" value="Genomic_DNA"/>
</dbReference>
<feature type="compositionally biased region" description="Polar residues" evidence="1">
    <location>
        <begin position="112"/>
        <end position="123"/>
    </location>
</feature>
<keyword evidence="3" id="KW-1185">Reference proteome</keyword>
<feature type="region of interest" description="Disordered" evidence="1">
    <location>
        <begin position="101"/>
        <end position="123"/>
    </location>
</feature>
<comment type="caution">
    <text evidence="2">The sequence shown here is derived from an EMBL/GenBank/DDBJ whole genome shotgun (WGS) entry which is preliminary data.</text>
</comment>
<name>A0ABD3H255_9MARC</name>
<feature type="region of interest" description="Disordered" evidence="1">
    <location>
        <begin position="48"/>
        <end position="68"/>
    </location>
</feature>